<organism evidence="2 3">
    <name type="scientific">Cucurbita moschata</name>
    <name type="common">Winter crookneck squash</name>
    <name type="synonym">Cucurbita pepo var. moschata</name>
    <dbReference type="NCBI Taxonomy" id="3662"/>
    <lineage>
        <taxon>Eukaryota</taxon>
        <taxon>Viridiplantae</taxon>
        <taxon>Streptophyta</taxon>
        <taxon>Embryophyta</taxon>
        <taxon>Tracheophyta</taxon>
        <taxon>Spermatophyta</taxon>
        <taxon>Magnoliopsida</taxon>
        <taxon>eudicotyledons</taxon>
        <taxon>Gunneridae</taxon>
        <taxon>Pentapetalae</taxon>
        <taxon>rosids</taxon>
        <taxon>fabids</taxon>
        <taxon>Cucurbitales</taxon>
        <taxon>Cucurbitaceae</taxon>
        <taxon>Cucurbiteae</taxon>
        <taxon>Cucurbita</taxon>
    </lineage>
</organism>
<dbReference type="Proteomes" id="UP000504609">
    <property type="component" value="Unplaced"/>
</dbReference>
<dbReference type="AlphaFoldDB" id="A0A6J1GMI7"/>
<evidence type="ECO:0000313" key="3">
    <source>
        <dbReference type="RefSeq" id="XP_022952714.1"/>
    </source>
</evidence>
<evidence type="ECO:0000313" key="2">
    <source>
        <dbReference type="Proteomes" id="UP000504609"/>
    </source>
</evidence>
<dbReference type="KEGG" id="cmos:111455327"/>
<evidence type="ECO:0000256" key="1">
    <source>
        <dbReference type="SAM" id="MobiDB-lite"/>
    </source>
</evidence>
<dbReference type="GeneID" id="111455327"/>
<gene>
    <name evidence="3" type="primary">LOC111455327</name>
</gene>
<name>A0A6J1GMI7_CUCMO</name>
<keyword evidence="2" id="KW-1185">Reference proteome</keyword>
<feature type="region of interest" description="Disordered" evidence="1">
    <location>
        <begin position="162"/>
        <end position="182"/>
    </location>
</feature>
<accession>A0A6J1GMI7</accession>
<protein>
    <submittedName>
        <fullName evidence="3">Uncharacterized protein LOC111455327</fullName>
    </submittedName>
</protein>
<reference evidence="3" key="1">
    <citation type="submission" date="2025-08" db="UniProtKB">
        <authorList>
            <consortium name="RefSeq"/>
        </authorList>
    </citation>
    <scope>IDENTIFICATION</scope>
    <source>
        <tissue evidence="3">Young leaves</tissue>
    </source>
</reference>
<sequence length="198" mass="23114">MEDCLRESMRKLALWLTKTFKPIMTHDELEPIMVTLGFIALEPAVNGAGISWKSYKYSAADCRTKSVSPPPPIPRLPYPRIDGLHIYTYRAFLDAVNFYLEKFDISDLFHIRGLPLYRNHDRNRKWRRMDEEGGNFVYREGTLDQTTLNLYNFHKTWPNNKRYKKNKSSSSTSDEENDDSSKKIEDPICVVSLKDVIT</sequence>
<proteinExistence type="predicted"/>
<dbReference type="RefSeq" id="XP_022952714.1">
    <property type="nucleotide sequence ID" value="XM_023096946.1"/>
</dbReference>